<reference evidence="3 4" key="1">
    <citation type="submission" date="2020-02" db="EMBL/GenBank/DDBJ databases">
        <title>Draft genome sequence of Limisphaera ngatamarikiensis NGM72.4T, a thermophilic Verrucomicrobia grouped in subdivision 3.</title>
        <authorList>
            <person name="Carere C.R."/>
            <person name="Steen J."/>
            <person name="Hugenholtz P."/>
            <person name="Stott M.B."/>
        </authorList>
    </citation>
    <scope>NUCLEOTIDE SEQUENCE [LARGE SCALE GENOMIC DNA]</scope>
    <source>
        <strain evidence="3 4">NGM72.4</strain>
    </source>
</reference>
<evidence type="ECO:0000313" key="4">
    <source>
        <dbReference type="Proteomes" id="UP000477311"/>
    </source>
</evidence>
<feature type="domain" description="Laminin G" evidence="2">
    <location>
        <begin position="884"/>
        <end position="1042"/>
    </location>
</feature>
<dbReference type="Gene3D" id="2.60.120.200">
    <property type="match status" value="1"/>
</dbReference>
<feature type="compositionally biased region" description="Acidic residues" evidence="1">
    <location>
        <begin position="71"/>
        <end position="80"/>
    </location>
</feature>
<gene>
    <name evidence="3" type="ORF">G4L39_03925</name>
</gene>
<feature type="compositionally biased region" description="Basic and acidic residues" evidence="1">
    <location>
        <begin position="81"/>
        <end position="91"/>
    </location>
</feature>
<dbReference type="CDD" id="cd00110">
    <property type="entry name" value="LamG"/>
    <property type="match status" value="1"/>
</dbReference>
<dbReference type="PROSITE" id="PS50025">
    <property type="entry name" value="LAM_G_DOMAIN"/>
    <property type="match status" value="1"/>
</dbReference>
<evidence type="ECO:0000256" key="1">
    <source>
        <dbReference type="SAM" id="MobiDB-lite"/>
    </source>
</evidence>
<evidence type="ECO:0000313" key="3">
    <source>
        <dbReference type="EMBL" id="NGO38548.1"/>
    </source>
</evidence>
<dbReference type="SUPFAM" id="SSF51126">
    <property type="entry name" value="Pectin lyase-like"/>
    <property type="match status" value="1"/>
</dbReference>
<sequence>MRAHRSDGVTWLGVGLMVWVVGGVADWGGAAEARWSWQDSYAEVDPRGDLRWRPRPFVFERGSSVRYIDFEGGDDGNEGDSPERPWKHHPWDPNAAGRAAAERGVHTYVFKRGSVYRGRLLVRDAGRPDEPIRLTADPEWGSGEAVICGSERVSRWVRGATHPDIPEPEKVWWTDLDFLPRSVWLVDATGGVRRIPLARTPNWKVSNPDDVKSEWWEWDNPGRPFGNVVTNGRGQILHLGIDTRHIRDRPEDYFRGALVWTEFGWVMSAPYPTPVEVVDLQRHGLGFAGWTGGGTNGVIMRGMRYYLEDKPHYLDDPEGEFWFERRGRGGRLYLRLPNDGDPRVERVEVGRWSNLVEGRRVEHVHVTGLTFRFTTPDWDLTAPPWDFRTQPWSLRPEQHPGCIFVWGEGRDIRIAHCRFEHVVMPVRIRAVEPGQRVDGVRIEDNEVCYTDHGIFSVCDGGAWGYADLRGRLGDVRIYRNRSFETARRPSRYSNGIGIEVAGARTVEIAGNILERSYAQGIDVLGGKRSGVWGDVPFTRILIHQNKVWESLLNCNDFGGIETWQGGPAYVFNNLSYNPLGYRHWNRSTGTDAGFGHAYYLDGAFKNYHFNNIAWGRGRDPKGAVVNCAAFQEIISYQNTFFHNTVYNFHMGSRRQEPRAGRNKYVANLWQGIGGYVFRHADPARTRAEGEAAQARPTGERYALELNAFSRNVFYDFAQMGVLEPSGRWLSRFEDFQRALREHRSLTYDLGVVSPVPLLRDPERGDFRPVAGSPAVDGGARVFVPWALAAVVGEWHFYPAGDDQALIPDEHWYLTDYHVSRDTYGDRPTYPLRVVNGRPEDFEVGLLEDWVRGALRFRADRRQYAVVTHAEMMRPFRFTDLKRSRHENAQPEPHVVEGEALRNLQVYRSGFLVELVVRVEAGHGGSVLVEKRRGTGYSLGVTEEGRLRFEVGPEGAGFRVESETRVNDGRWHHVLAEADRERRRLTLYLDGRVAGEAAGPDDSMSLANEGDFYVGGTPGGRWLEGVMDFLRVALGTLRDADTCVEELYAWEFDGPFLRDFAGRSPKGLRRDAGALELVDPPGDPVSAVR</sequence>
<dbReference type="Gene3D" id="2.160.20.10">
    <property type="entry name" value="Single-stranded right-handed beta-helix, Pectin lyase-like"/>
    <property type="match status" value="1"/>
</dbReference>
<dbReference type="Proteomes" id="UP000477311">
    <property type="component" value="Unassembled WGS sequence"/>
</dbReference>
<dbReference type="InterPro" id="IPR011050">
    <property type="entry name" value="Pectin_lyase_fold/virulence"/>
</dbReference>
<dbReference type="SUPFAM" id="SSF49899">
    <property type="entry name" value="Concanavalin A-like lectins/glucanases"/>
    <property type="match status" value="1"/>
</dbReference>
<comment type="caution">
    <text evidence="3">The sequence shown here is derived from an EMBL/GenBank/DDBJ whole genome shotgun (WGS) entry which is preliminary data.</text>
</comment>
<dbReference type="InterPro" id="IPR013320">
    <property type="entry name" value="ConA-like_dom_sf"/>
</dbReference>
<dbReference type="RefSeq" id="WP_165106083.1">
    <property type="nucleotide sequence ID" value="NZ_JAAKYA010000023.1"/>
</dbReference>
<protein>
    <recommendedName>
        <fullName evidence="2">Laminin G domain-containing protein</fullName>
    </recommendedName>
</protein>
<dbReference type="EMBL" id="JAAKYA010000023">
    <property type="protein sequence ID" value="NGO38548.1"/>
    <property type="molecule type" value="Genomic_DNA"/>
</dbReference>
<dbReference type="Pfam" id="PF13385">
    <property type="entry name" value="Laminin_G_3"/>
    <property type="match status" value="1"/>
</dbReference>
<keyword evidence="4" id="KW-1185">Reference proteome</keyword>
<organism evidence="3 4">
    <name type="scientific">Limisphaera ngatamarikiensis</name>
    <dbReference type="NCBI Taxonomy" id="1324935"/>
    <lineage>
        <taxon>Bacteria</taxon>
        <taxon>Pseudomonadati</taxon>
        <taxon>Verrucomicrobiota</taxon>
        <taxon>Verrucomicrobiia</taxon>
        <taxon>Limisphaerales</taxon>
        <taxon>Limisphaeraceae</taxon>
        <taxon>Limisphaera</taxon>
    </lineage>
</organism>
<dbReference type="InterPro" id="IPR001791">
    <property type="entry name" value="Laminin_G"/>
</dbReference>
<dbReference type="SMART" id="SM00282">
    <property type="entry name" value="LamG"/>
    <property type="match status" value="1"/>
</dbReference>
<name>A0A6M1RET9_9BACT</name>
<proteinExistence type="predicted"/>
<feature type="region of interest" description="Disordered" evidence="1">
    <location>
        <begin position="69"/>
        <end position="91"/>
    </location>
</feature>
<dbReference type="AlphaFoldDB" id="A0A6M1RET9"/>
<dbReference type="InterPro" id="IPR012334">
    <property type="entry name" value="Pectin_lyas_fold"/>
</dbReference>
<accession>A0A6M1RET9</accession>
<evidence type="ECO:0000259" key="2">
    <source>
        <dbReference type="PROSITE" id="PS50025"/>
    </source>
</evidence>